<dbReference type="OrthoDB" id="6024937at2"/>
<evidence type="ECO:0000313" key="2">
    <source>
        <dbReference type="EMBL" id="SHJ29711.1"/>
    </source>
</evidence>
<evidence type="ECO:0000259" key="1">
    <source>
        <dbReference type="Pfam" id="PF05239"/>
    </source>
</evidence>
<dbReference type="SUPFAM" id="SSF50346">
    <property type="entry name" value="PRC-barrel domain"/>
    <property type="match status" value="1"/>
</dbReference>
<reference evidence="2 3" key="1">
    <citation type="submission" date="2016-11" db="EMBL/GenBank/DDBJ databases">
        <authorList>
            <person name="Jaros S."/>
            <person name="Januszkiewicz K."/>
            <person name="Wedrychowicz H."/>
        </authorList>
    </citation>
    <scope>NUCLEOTIDE SEQUENCE [LARGE SCALE GENOMIC DNA]</scope>
    <source>
        <strain evidence="2 3">DSM 19022</strain>
    </source>
</reference>
<dbReference type="RefSeq" id="WP_073027272.1">
    <property type="nucleotide sequence ID" value="NZ_FQZS01000027.1"/>
</dbReference>
<sequence length="82" mass="9526">MRLSKLYGKEIVTLPDCERLGYLGDCDMLIDNETGKIKSLIIPESKGFFSFFIDKRYLEIPWERIKKVGNDMIIIDLANILK</sequence>
<accession>A0A1M6I5J0</accession>
<dbReference type="Proteomes" id="UP000184442">
    <property type="component" value="Unassembled WGS sequence"/>
</dbReference>
<dbReference type="Pfam" id="PF05239">
    <property type="entry name" value="PRC"/>
    <property type="match status" value="1"/>
</dbReference>
<organism evidence="2 3">
    <name type="scientific">Lutispora thermophila DSM 19022</name>
    <dbReference type="NCBI Taxonomy" id="1122184"/>
    <lineage>
        <taxon>Bacteria</taxon>
        <taxon>Bacillati</taxon>
        <taxon>Bacillota</taxon>
        <taxon>Clostridia</taxon>
        <taxon>Lutisporales</taxon>
        <taxon>Lutisporaceae</taxon>
        <taxon>Lutispora</taxon>
    </lineage>
</organism>
<dbReference type="PANTHER" id="PTHR40061">
    <property type="entry name" value="SPORULATION PROTEIN YLMC-RELATED"/>
    <property type="match status" value="1"/>
</dbReference>
<name>A0A1M6I5J0_9FIRM</name>
<dbReference type="STRING" id="1122184.SAMN02745176_03096"/>
<dbReference type="Gene3D" id="2.30.30.240">
    <property type="entry name" value="PRC-barrel domain"/>
    <property type="match status" value="1"/>
</dbReference>
<gene>
    <name evidence="2" type="ORF">SAMN02745176_03096</name>
</gene>
<keyword evidence="3" id="KW-1185">Reference proteome</keyword>
<feature type="domain" description="PRC-barrel" evidence="1">
    <location>
        <begin position="1"/>
        <end position="76"/>
    </location>
</feature>
<dbReference type="InterPro" id="IPR014238">
    <property type="entry name" value="Spore_YlmC/YmxH"/>
</dbReference>
<dbReference type="NCBIfam" id="TIGR02888">
    <property type="entry name" value="spore_YlmC_YmxH"/>
    <property type="match status" value="1"/>
</dbReference>
<dbReference type="EMBL" id="FQZS01000027">
    <property type="protein sequence ID" value="SHJ29711.1"/>
    <property type="molecule type" value="Genomic_DNA"/>
</dbReference>
<dbReference type="PANTHER" id="PTHR40061:SF1">
    <property type="entry name" value="SPORULATION PROTEIN YLMC-RELATED"/>
    <property type="match status" value="1"/>
</dbReference>
<dbReference type="InterPro" id="IPR027275">
    <property type="entry name" value="PRC-brl_dom"/>
</dbReference>
<dbReference type="AlphaFoldDB" id="A0A1M6I5J0"/>
<dbReference type="InterPro" id="IPR011033">
    <property type="entry name" value="PRC_barrel-like_sf"/>
</dbReference>
<protein>
    <submittedName>
        <fullName evidence="2">Sporulation protein, YlmC/YmxH family</fullName>
    </submittedName>
</protein>
<evidence type="ECO:0000313" key="3">
    <source>
        <dbReference type="Proteomes" id="UP000184442"/>
    </source>
</evidence>
<proteinExistence type="predicted"/>